<dbReference type="EMBL" id="CP016438">
    <property type="protein sequence ID" value="ANS62601.1"/>
    <property type="molecule type" value="Genomic_DNA"/>
</dbReference>
<dbReference type="Gene3D" id="1.10.10.10">
    <property type="entry name" value="Winged helix-like DNA-binding domain superfamily/Winged helix DNA-binding domain"/>
    <property type="match status" value="1"/>
</dbReference>
<dbReference type="KEGG" id="sls:SLINC_0377"/>
<dbReference type="InterPro" id="IPR036390">
    <property type="entry name" value="WH_DNA-bd_sf"/>
</dbReference>
<dbReference type="PANTHER" id="PTHR33164:SF99">
    <property type="entry name" value="MARR FAMILY REGULATORY PROTEIN"/>
    <property type="match status" value="1"/>
</dbReference>
<dbReference type="PRINTS" id="PR00598">
    <property type="entry name" value="HTHMARR"/>
</dbReference>
<evidence type="ECO:0000259" key="1">
    <source>
        <dbReference type="PROSITE" id="PS50995"/>
    </source>
</evidence>
<dbReference type="InterPro" id="IPR039422">
    <property type="entry name" value="MarR/SlyA-like"/>
</dbReference>
<proteinExistence type="predicted"/>
<dbReference type="InterPro" id="IPR000835">
    <property type="entry name" value="HTH_MarR-typ"/>
</dbReference>
<protein>
    <submittedName>
        <fullName evidence="2">MarR family transcriptional regulator</fullName>
    </submittedName>
</protein>
<dbReference type="PANTHER" id="PTHR33164">
    <property type="entry name" value="TRANSCRIPTIONAL REGULATOR, MARR FAMILY"/>
    <property type="match status" value="1"/>
</dbReference>
<dbReference type="SUPFAM" id="SSF46785">
    <property type="entry name" value="Winged helix' DNA-binding domain"/>
    <property type="match status" value="1"/>
</dbReference>
<evidence type="ECO:0000313" key="2">
    <source>
        <dbReference type="EMBL" id="ANS62601.1"/>
    </source>
</evidence>
<dbReference type="STRING" id="1915.SLINC_0377"/>
<accession>A0A1B1M1S1</accession>
<evidence type="ECO:0000313" key="3">
    <source>
        <dbReference type="Proteomes" id="UP000092598"/>
    </source>
</evidence>
<dbReference type="GO" id="GO:0006950">
    <property type="term" value="P:response to stress"/>
    <property type="evidence" value="ECO:0007669"/>
    <property type="project" value="TreeGrafter"/>
</dbReference>
<name>A0A1B1M1S1_STRLN</name>
<sequence length="148" mass="16427">MKRAMSERHASEREQGTWNQLVALHAQVSELVERALQDRFGLSLTEYSALEALAEAPGPAGLRMQALAEAIGLNQSSVSRLVARLERQGLAERSLNERDRRGVFTSITETGRETLKEATPVYLQTLAAAFDRVGADPVLRELIERIIQ</sequence>
<dbReference type="SMART" id="SM00347">
    <property type="entry name" value="HTH_MARR"/>
    <property type="match status" value="1"/>
</dbReference>
<dbReference type="Pfam" id="PF12802">
    <property type="entry name" value="MarR_2"/>
    <property type="match status" value="1"/>
</dbReference>
<reference evidence="2 3" key="1">
    <citation type="submission" date="2016-07" db="EMBL/GenBank/DDBJ databases">
        <title>Enhancement of antibiotic productionsby engineered nitrateutilization in actinobacteria.</title>
        <authorList>
            <person name="Meng S.C."/>
        </authorList>
    </citation>
    <scope>NUCLEOTIDE SEQUENCE [LARGE SCALE GENOMIC DNA]</scope>
    <source>
        <strain evidence="2 3">NRRL 2936</strain>
    </source>
</reference>
<keyword evidence="3" id="KW-1185">Reference proteome</keyword>
<dbReference type="AlphaFoldDB" id="A0A1B1M1S1"/>
<dbReference type="GO" id="GO:0003700">
    <property type="term" value="F:DNA-binding transcription factor activity"/>
    <property type="evidence" value="ECO:0007669"/>
    <property type="project" value="InterPro"/>
</dbReference>
<gene>
    <name evidence="2" type="ORF">SLINC_0377</name>
</gene>
<dbReference type="InterPro" id="IPR036388">
    <property type="entry name" value="WH-like_DNA-bd_sf"/>
</dbReference>
<dbReference type="Proteomes" id="UP000092598">
    <property type="component" value="Chromosome"/>
</dbReference>
<organism evidence="2 3">
    <name type="scientific">Streptomyces lincolnensis</name>
    <dbReference type="NCBI Taxonomy" id="1915"/>
    <lineage>
        <taxon>Bacteria</taxon>
        <taxon>Bacillati</taxon>
        <taxon>Actinomycetota</taxon>
        <taxon>Actinomycetes</taxon>
        <taxon>Kitasatosporales</taxon>
        <taxon>Streptomycetaceae</taxon>
        <taxon>Streptomyces</taxon>
    </lineage>
</organism>
<dbReference type="PROSITE" id="PS50995">
    <property type="entry name" value="HTH_MARR_2"/>
    <property type="match status" value="1"/>
</dbReference>
<dbReference type="PATRIC" id="fig|1915.4.peg.475"/>
<feature type="domain" description="HTH marR-type" evidence="1">
    <location>
        <begin position="1"/>
        <end position="148"/>
    </location>
</feature>